<organism evidence="2 3">
    <name type="scientific">Flammeovirga yaeyamensis</name>
    <dbReference type="NCBI Taxonomy" id="367791"/>
    <lineage>
        <taxon>Bacteria</taxon>
        <taxon>Pseudomonadati</taxon>
        <taxon>Bacteroidota</taxon>
        <taxon>Cytophagia</taxon>
        <taxon>Cytophagales</taxon>
        <taxon>Flammeovirgaceae</taxon>
        <taxon>Flammeovirga</taxon>
    </lineage>
</organism>
<feature type="chain" id="PRO_5043477622" evidence="1">
    <location>
        <begin position="22"/>
        <end position="637"/>
    </location>
</feature>
<dbReference type="EMBL" id="CP076132">
    <property type="protein sequence ID" value="QWG00910.1"/>
    <property type="molecule type" value="Genomic_DNA"/>
</dbReference>
<accession>A0AAX1N055</accession>
<dbReference type="Proteomes" id="UP000678679">
    <property type="component" value="Chromosome 1"/>
</dbReference>
<sequence length="637" mass="71193">MKNKIFRLLTFFIFISTSIIAADTESLLNRVISINIRNEPIEDALEIISDKGGFLFSYNSSIIDKNQLISKRIQNKTIENILYDILGDSYEFRQVGNSHIIIREAFTLTIRPMEDRKRLTPAEQERLKEDIPLIGKVLDEKTGKGIENVVVYDSRRKLLTLTDSTGYYRLDIPVEQLNEGVFFRGRGYYDTMVQFDPDKEAKFIKYNVNLTPYLDQPGPIDKDFTLTATNPHTLGLVQKLVPTKVDVISNNIEQVETRVFQFTFVPFLSNTNFLGGSYENRLSINTFVGYSAGVKGLEIGGFVNINRFNMRGMQVGGLVNIVGGNVNGFQVGGISNYNLGKVNGVNFGGILNVAKDTVLGIHVGGIADLTLKKTTGIQIGGIVSTSVEETNGIQIGGIYSYAEKFNGIQIGGITNTTIKNSNGMQMSGIYNYGQKLRGMQVAGISNTVTDTISGVQLAGIYNYAKNMNGVQIGLVNSAKRGKNAFPIGLFAWYDDGYHSAGIEVDETTWANFYFRSGSRKLYNYFQVKYNFGNEYHPEGIGVGYGFGTFLMKRLNFEAGAVFSMTTDYDDWTSFYVNTKIRYVQPIGKHFNILVGPTVNWSPEIDGRRMTVPPHLWKNEFESGPLWISANFGLQFTW</sequence>
<proteinExistence type="predicted"/>
<dbReference type="InterPro" id="IPR008969">
    <property type="entry name" value="CarboxyPept-like_regulatory"/>
</dbReference>
<gene>
    <name evidence="2" type="ORF">KMW28_14745</name>
</gene>
<name>A0AAX1N055_9BACT</name>
<evidence type="ECO:0000256" key="1">
    <source>
        <dbReference type="SAM" id="SignalP"/>
    </source>
</evidence>
<protein>
    <submittedName>
        <fullName evidence="2">Uncharacterized protein</fullName>
    </submittedName>
</protein>
<dbReference type="AlphaFoldDB" id="A0AAX1N055"/>
<evidence type="ECO:0000313" key="3">
    <source>
        <dbReference type="Proteomes" id="UP000678679"/>
    </source>
</evidence>
<feature type="signal peptide" evidence="1">
    <location>
        <begin position="1"/>
        <end position="21"/>
    </location>
</feature>
<reference evidence="2 3" key="1">
    <citation type="submission" date="2021-05" db="EMBL/GenBank/DDBJ databases">
        <title>Comparative genomic studies on the polysaccharide-degrading batcterial strains of the Flammeovirga genus.</title>
        <authorList>
            <person name="Zewei F."/>
            <person name="Zheng Z."/>
            <person name="Yu L."/>
            <person name="Ruyue G."/>
            <person name="Yanhong M."/>
            <person name="Yuanyuan C."/>
            <person name="Jingyan G."/>
            <person name="Wenjun H."/>
        </authorList>
    </citation>
    <scope>NUCLEOTIDE SEQUENCE [LARGE SCALE GENOMIC DNA]</scope>
    <source>
        <strain evidence="2 3">NBRC:100898</strain>
    </source>
</reference>
<dbReference type="RefSeq" id="WP_169665223.1">
    <property type="nucleotide sequence ID" value="NZ_CP076132.1"/>
</dbReference>
<keyword evidence="3" id="KW-1185">Reference proteome</keyword>
<evidence type="ECO:0000313" key="2">
    <source>
        <dbReference type="EMBL" id="QWG00910.1"/>
    </source>
</evidence>
<dbReference type="SUPFAM" id="SSF49464">
    <property type="entry name" value="Carboxypeptidase regulatory domain-like"/>
    <property type="match status" value="1"/>
</dbReference>
<dbReference type="KEGG" id="fya:KMW28_14745"/>
<keyword evidence="1" id="KW-0732">Signal</keyword>